<evidence type="ECO:0000259" key="2">
    <source>
        <dbReference type="PROSITE" id="PS51176"/>
    </source>
</evidence>
<dbReference type="EMBL" id="JBHTBS010000001">
    <property type="protein sequence ID" value="MFC7335923.1"/>
    <property type="molecule type" value="Genomic_DNA"/>
</dbReference>
<gene>
    <name evidence="3" type="ORF">ACFQY0_01935</name>
</gene>
<keyword evidence="1" id="KW-0560">Oxidoreductase</keyword>
<dbReference type="SUPFAM" id="SSF48179">
    <property type="entry name" value="6-phosphogluconate dehydrogenase C-terminal domain-like"/>
    <property type="match status" value="1"/>
</dbReference>
<proteinExistence type="predicted"/>
<sequence>MKEIEKIAILGGGLLGGSLAMAMQDRLETCLWARRAEAVESARELGIKCASTDLKSTIAAADLVILTVPVGAMESLIEKALECGLNSSSLVSDVGSVKRAVHRNPGSLLKRKGIPFIGSHPMAGSEQRGVEASRKDLFAGAMCFLTDDDQVGEPWTGRLEAFWNGLDCRICWTDSASHDELVARISHFPHVIAAAAALVSLGDPSDARFGGGGLRDTTRVAGGDPEMWAEILMENRHAVSHSVEQAMSVLGEIQSSLKQGDHESIKLWLEKAKSLHQKSRSQELS</sequence>
<protein>
    <submittedName>
        <fullName evidence="3">Prephenate dehydrogenase</fullName>
    </submittedName>
</protein>
<dbReference type="InterPro" id="IPR050812">
    <property type="entry name" value="Preph/Arog_dehydrog"/>
</dbReference>
<accession>A0ABW2L3M2</accession>
<evidence type="ECO:0000313" key="4">
    <source>
        <dbReference type="Proteomes" id="UP001596472"/>
    </source>
</evidence>
<keyword evidence="4" id="KW-1185">Reference proteome</keyword>
<dbReference type="Gene3D" id="3.40.50.720">
    <property type="entry name" value="NAD(P)-binding Rossmann-like Domain"/>
    <property type="match status" value="1"/>
</dbReference>
<dbReference type="PROSITE" id="PS51176">
    <property type="entry name" value="PDH_ADH"/>
    <property type="match status" value="1"/>
</dbReference>
<feature type="domain" description="Prephenate/arogenate dehydrogenase" evidence="2">
    <location>
        <begin position="5"/>
        <end position="285"/>
    </location>
</feature>
<dbReference type="InterPro" id="IPR046826">
    <property type="entry name" value="PDH_N"/>
</dbReference>
<dbReference type="RefSeq" id="WP_379708516.1">
    <property type="nucleotide sequence ID" value="NZ_JBHTBS010000001.1"/>
</dbReference>
<dbReference type="Proteomes" id="UP001596472">
    <property type="component" value="Unassembled WGS sequence"/>
</dbReference>
<dbReference type="InterPro" id="IPR008927">
    <property type="entry name" value="6-PGluconate_DH-like_C_sf"/>
</dbReference>
<name>A0ABW2L3M2_9BACT</name>
<dbReference type="Pfam" id="PF02153">
    <property type="entry name" value="PDH_N"/>
    <property type="match status" value="1"/>
</dbReference>
<dbReference type="PANTHER" id="PTHR21363">
    <property type="entry name" value="PREPHENATE DEHYDROGENASE"/>
    <property type="match status" value="1"/>
</dbReference>
<organism evidence="3 4">
    <name type="scientific">Haloferula chungangensis</name>
    <dbReference type="NCBI Taxonomy" id="1048331"/>
    <lineage>
        <taxon>Bacteria</taxon>
        <taxon>Pseudomonadati</taxon>
        <taxon>Verrucomicrobiota</taxon>
        <taxon>Verrucomicrobiia</taxon>
        <taxon>Verrucomicrobiales</taxon>
        <taxon>Verrucomicrobiaceae</taxon>
        <taxon>Haloferula</taxon>
    </lineage>
</organism>
<reference evidence="4" key="1">
    <citation type="journal article" date="2019" name="Int. J. Syst. Evol. Microbiol.">
        <title>The Global Catalogue of Microorganisms (GCM) 10K type strain sequencing project: providing services to taxonomists for standard genome sequencing and annotation.</title>
        <authorList>
            <consortium name="The Broad Institute Genomics Platform"/>
            <consortium name="The Broad Institute Genome Sequencing Center for Infectious Disease"/>
            <person name="Wu L."/>
            <person name="Ma J."/>
        </authorList>
    </citation>
    <scope>NUCLEOTIDE SEQUENCE [LARGE SCALE GENOMIC DNA]</scope>
    <source>
        <strain evidence="4">CGMCC 4.1467</strain>
    </source>
</reference>
<evidence type="ECO:0000256" key="1">
    <source>
        <dbReference type="ARBA" id="ARBA00023002"/>
    </source>
</evidence>
<dbReference type="InterPro" id="IPR036291">
    <property type="entry name" value="NAD(P)-bd_dom_sf"/>
</dbReference>
<dbReference type="PANTHER" id="PTHR21363:SF0">
    <property type="entry name" value="PREPHENATE DEHYDROGENASE [NADP(+)]"/>
    <property type="match status" value="1"/>
</dbReference>
<dbReference type="InterPro" id="IPR003099">
    <property type="entry name" value="Prephen_DH"/>
</dbReference>
<evidence type="ECO:0000313" key="3">
    <source>
        <dbReference type="EMBL" id="MFC7335923.1"/>
    </source>
</evidence>
<dbReference type="InterPro" id="IPR046825">
    <property type="entry name" value="PDH_C"/>
</dbReference>
<dbReference type="Pfam" id="PF20463">
    <property type="entry name" value="PDH_C"/>
    <property type="match status" value="1"/>
</dbReference>
<dbReference type="Gene3D" id="1.10.3660.10">
    <property type="entry name" value="6-phosphogluconate dehydrogenase C-terminal like domain"/>
    <property type="match status" value="1"/>
</dbReference>
<dbReference type="SUPFAM" id="SSF51735">
    <property type="entry name" value="NAD(P)-binding Rossmann-fold domains"/>
    <property type="match status" value="1"/>
</dbReference>
<comment type="caution">
    <text evidence="3">The sequence shown here is derived from an EMBL/GenBank/DDBJ whole genome shotgun (WGS) entry which is preliminary data.</text>
</comment>